<dbReference type="Pfam" id="PF01569">
    <property type="entry name" value="PAP2"/>
    <property type="match status" value="1"/>
</dbReference>
<evidence type="ECO:0000313" key="9">
    <source>
        <dbReference type="EMBL" id="KAK0714415.1"/>
    </source>
</evidence>
<evidence type="ECO:0000256" key="1">
    <source>
        <dbReference type="ARBA" id="ARBA00004141"/>
    </source>
</evidence>
<comment type="caution">
    <text evidence="9">The sequence shown here is derived from an EMBL/GenBank/DDBJ whole genome shotgun (WGS) entry which is preliminary data.</text>
</comment>
<dbReference type="GO" id="GO:0046839">
    <property type="term" value="P:phospholipid dephosphorylation"/>
    <property type="evidence" value="ECO:0007669"/>
    <property type="project" value="TreeGrafter"/>
</dbReference>
<dbReference type="InterPro" id="IPR043216">
    <property type="entry name" value="PAP-like"/>
</dbReference>
<dbReference type="GO" id="GO:0008195">
    <property type="term" value="F:phosphatidate phosphatase activity"/>
    <property type="evidence" value="ECO:0007669"/>
    <property type="project" value="TreeGrafter"/>
</dbReference>
<dbReference type="SMART" id="SM00014">
    <property type="entry name" value="acidPPc"/>
    <property type="match status" value="1"/>
</dbReference>
<evidence type="ECO:0000256" key="7">
    <source>
        <dbReference type="SAM" id="Phobius"/>
    </source>
</evidence>
<feature type="region of interest" description="Disordered" evidence="6">
    <location>
        <begin position="352"/>
        <end position="431"/>
    </location>
</feature>
<proteinExistence type="inferred from homology"/>
<dbReference type="GO" id="GO:0016020">
    <property type="term" value="C:membrane"/>
    <property type="evidence" value="ECO:0007669"/>
    <property type="project" value="UniProtKB-SubCell"/>
</dbReference>
<dbReference type="GO" id="GO:0006644">
    <property type="term" value="P:phospholipid metabolic process"/>
    <property type="evidence" value="ECO:0007669"/>
    <property type="project" value="InterPro"/>
</dbReference>
<feature type="compositionally biased region" description="Polar residues" evidence="6">
    <location>
        <begin position="375"/>
        <end position="390"/>
    </location>
</feature>
<dbReference type="Gene3D" id="1.20.144.10">
    <property type="entry name" value="Phosphatidic acid phosphatase type 2/haloperoxidase"/>
    <property type="match status" value="1"/>
</dbReference>
<dbReference type="InterPro" id="IPR000326">
    <property type="entry name" value="PAP2/HPO"/>
</dbReference>
<sequence>MSSGLPKFYRRDRDRRRESRALDEAMANGTAGTTAVGGANPNPKGSKSSRLIQFIKYWVLVSWKDILAMAVFGAAALGIYQAPYASTRNFPITFTQSGDIVYPEFAYPHRGWIISPSLSGVVAAVIPLAIIFLAQIRIQSFWDLNNAVLGLLYSLILSSLFQVIIKNLIGGFRPYFLDICQPDISLASSRNATGLNGVGFQQIMYTVEVCTNPDKAALKTAMTSFPSGHATSAWAGYGFLFLWMNAKLKVWGNYQTSFYWLVLLTAPVLGATLLATCLTVDQAHHWYDILAGSLIGIMTSIACYRLVYAAVWDWRWNHVPLKRGRAFGYEMEGDRLLPGYHKATWTKKLGWGRKGKGRAGRGSVRGPGEKRAMTSGRSSETYARNGSGVSPHSRVPPPVNGYGNGVVHPDPAMARGTGSSGRYDGRGDQMV</sequence>
<accession>A0AA40AEM8</accession>
<name>A0AA40AEM8_9PEZI</name>
<keyword evidence="5 7" id="KW-0472">Membrane</keyword>
<dbReference type="PANTHER" id="PTHR10165">
    <property type="entry name" value="LIPID PHOSPHATE PHOSPHATASE"/>
    <property type="match status" value="1"/>
</dbReference>
<feature type="transmembrane region" description="Helical" evidence="7">
    <location>
        <begin position="112"/>
        <end position="134"/>
    </location>
</feature>
<reference evidence="9" key="1">
    <citation type="submission" date="2023-06" db="EMBL/GenBank/DDBJ databases">
        <title>Genome-scale phylogeny and comparative genomics of the fungal order Sordariales.</title>
        <authorList>
            <consortium name="Lawrence Berkeley National Laboratory"/>
            <person name="Hensen N."/>
            <person name="Bonometti L."/>
            <person name="Westerberg I."/>
            <person name="Brannstrom I.O."/>
            <person name="Guillou S."/>
            <person name="Cros-Aarteil S."/>
            <person name="Calhoun S."/>
            <person name="Haridas S."/>
            <person name="Kuo A."/>
            <person name="Mondo S."/>
            <person name="Pangilinan J."/>
            <person name="Riley R."/>
            <person name="Labutti K."/>
            <person name="Andreopoulos B."/>
            <person name="Lipzen A."/>
            <person name="Chen C."/>
            <person name="Yanf M."/>
            <person name="Daum C."/>
            <person name="Ng V."/>
            <person name="Clum A."/>
            <person name="Steindorff A."/>
            <person name="Ohm R."/>
            <person name="Martin F."/>
            <person name="Silar P."/>
            <person name="Natvig D."/>
            <person name="Lalanne C."/>
            <person name="Gautier V."/>
            <person name="Ament-Velasquez S.L."/>
            <person name="Kruys A."/>
            <person name="Hutchinson M.I."/>
            <person name="Powell A.J."/>
            <person name="Barry K."/>
            <person name="Miller A.N."/>
            <person name="Grigoriev I.V."/>
            <person name="Debuchy R."/>
            <person name="Gladieux P."/>
            <person name="Thoren M.H."/>
            <person name="Johannesson H."/>
        </authorList>
    </citation>
    <scope>NUCLEOTIDE SEQUENCE</scope>
    <source>
        <strain evidence="9">CBS 540.89</strain>
    </source>
</reference>
<feature type="transmembrane region" description="Helical" evidence="7">
    <location>
        <begin position="228"/>
        <end position="246"/>
    </location>
</feature>
<feature type="transmembrane region" description="Helical" evidence="7">
    <location>
        <begin position="258"/>
        <end position="280"/>
    </location>
</feature>
<organism evidence="9 10">
    <name type="scientific">Apiosordaria backusii</name>
    <dbReference type="NCBI Taxonomy" id="314023"/>
    <lineage>
        <taxon>Eukaryota</taxon>
        <taxon>Fungi</taxon>
        <taxon>Dikarya</taxon>
        <taxon>Ascomycota</taxon>
        <taxon>Pezizomycotina</taxon>
        <taxon>Sordariomycetes</taxon>
        <taxon>Sordariomycetidae</taxon>
        <taxon>Sordariales</taxon>
        <taxon>Lasiosphaeriaceae</taxon>
        <taxon>Apiosordaria</taxon>
    </lineage>
</organism>
<keyword evidence="3 7" id="KW-0812">Transmembrane</keyword>
<comment type="subcellular location">
    <subcellularLocation>
        <location evidence="1">Membrane</location>
        <topology evidence="1">Multi-pass membrane protein</topology>
    </subcellularLocation>
</comment>
<dbReference type="SUPFAM" id="SSF48317">
    <property type="entry name" value="Acid phosphatase/Vanadium-dependent haloperoxidase"/>
    <property type="match status" value="1"/>
</dbReference>
<feature type="domain" description="Phosphatidic acid phosphatase type 2/haloperoxidase" evidence="8">
    <location>
        <begin position="149"/>
        <end position="304"/>
    </location>
</feature>
<evidence type="ECO:0000313" key="10">
    <source>
        <dbReference type="Proteomes" id="UP001172159"/>
    </source>
</evidence>
<evidence type="ECO:0000256" key="5">
    <source>
        <dbReference type="ARBA" id="ARBA00023136"/>
    </source>
</evidence>
<evidence type="ECO:0000256" key="6">
    <source>
        <dbReference type="SAM" id="MobiDB-lite"/>
    </source>
</evidence>
<keyword evidence="10" id="KW-1185">Reference proteome</keyword>
<dbReference type="AlphaFoldDB" id="A0AA40AEM8"/>
<keyword evidence="4 7" id="KW-1133">Transmembrane helix</keyword>
<protein>
    <submittedName>
        <fullName evidence="9">Phosphatidic acid phosphatase type 2/haloperoxidase</fullName>
    </submittedName>
</protein>
<gene>
    <name evidence="9" type="ORF">B0T21DRAFT_340133</name>
</gene>
<dbReference type="CDD" id="cd03390">
    <property type="entry name" value="PAP2_containing_1_like"/>
    <property type="match status" value="1"/>
</dbReference>
<dbReference type="EMBL" id="JAUKTV010000015">
    <property type="protein sequence ID" value="KAK0714415.1"/>
    <property type="molecule type" value="Genomic_DNA"/>
</dbReference>
<feature type="transmembrane region" description="Helical" evidence="7">
    <location>
        <begin position="57"/>
        <end position="80"/>
    </location>
</feature>
<feature type="transmembrane region" description="Helical" evidence="7">
    <location>
        <begin position="146"/>
        <end position="165"/>
    </location>
</feature>
<dbReference type="InterPro" id="IPR036938">
    <property type="entry name" value="PAP2/HPO_sf"/>
</dbReference>
<evidence type="ECO:0000256" key="2">
    <source>
        <dbReference type="ARBA" id="ARBA00008816"/>
    </source>
</evidence>
<dbReference type="Proteomes" id="UP001172159">
    <property type="component" value="Unassembled WGS sequence"/>
</dbReference>
<evidence type="ECO:0000259" key="8">
    <source>
        <dbReference type="SMART" id="SM00014"/>
    </source>
</evidence>
<feature type="transmembrane region" description="Helical" evidence="7">
    <location>
        <begin position="286"/>
        <end position="307"/>
    </location>
</feature>
<comment type="similarity">
    <text evidence="2">Belongs to the PA-phosphatase related phosphoesterase family.</text>
</comment>
<dbReference type="PANTHER" id="PTHR10165:SF84">
    <property type="entry name" value="PHOSPHATIDIC ACID PHOSPHATASE BETA"/>
    <property type="match status" value="1"/>
</dbReference>
<evidence type="ECO:0000256" key="4">
    <source>
        <dbReference type="ARBA" id="ARBA00022989"/>
    </source>
</evidence>
<evidence type="ECO:0000256" key="3">
    <source>
        <dbReference type="ARBA" id="ARBA00022692"/>
    </source>
</evidence>